<protein>
    <submittedName>
        <fullName evidence="1">Type II toxin-antitoxin system RelE/ParE family toxin</fullName>
    </submittedName>
</protein>
<reference evidence="1 2" key="1">
    <citation type="submission" date="2020-05" db="EMBL/GenBank/DDBJ databases">
        <title>Distinct polysaccharide utilization as determinants for interspecies competition between intestinal Prevotella spp.</title>
        <authorList>
            <person name="Galvez E.J.C."/>
            <person name="Iljazovic A."/>
            <person name="Strowig T."/>
        </authorList>
    </citation>
    <scope>NUCLEOTIDE SEQUENCE [LARGE SCALE GENOMIC DNA]</scope>
    <source>
        <strain evidence="1 2">PCHR</strain>
    </source>
</reference>
<proteinExistence type="predicted"/>
<accession>A0ABX2B1E2</accession>
<sequence>MKRKIITYGGYFEAFIETLSEKELRKLDYIISLLEIEDRLPAKFIRFIRDGLYELRMEYGGNIYRVFFIFDDGKIVVLFNGFHKKTQKTPSVEIEKALKIKEAYYGDKQSSNK</sequence>
<dbReference type="RefSeq" id="WP_172344002.1">
    <property type="nucleotide sequence ID" value="NZ_CASYYZ010000034.1"/>
</dbReference>
<organism evidence="1 2">
    <name type="scientific">Xylanibacter caecicola</name>
    <dbReference type="NCBI Taxonomy" id="2736294"/>
    <lineage>
        <taxon>Bacteria</taxon>
        <taxon>Pseudomonadati</taxon>
        <taxon>Bacteroidota</taxon>
        <taxon>Bacteroidia</taxon>
        <taxon>Bacteroidales</taxon>
        <taxon>Prevotellaceae</taxon>
        <taxon>Xylanibacter</taxon>
    </lineage>
</organism>
<comment type="caution">
    <text evidence="1">The sequence shown here is derived from an EMBL/GenBank/DDBJ whole genome shotgun (WGS) entry which is preliminary data.</text>
</comment>
<dbReference type="Proteomes" id="UP000820977">
    <property type="component" value="Unassembled WGS sequence"/>
</dbReference>
<evidence type="ECO:0000313" key="2">
    <source>
        <dbReference type="Proteomes" id="UP000820977"/>
    </source>
</evidence>
<keyword evidence="2" id="KW-1185">Reference proteome</keyword>
<evidence type="ECO:0000313" key="1">
    <source>
        <dbReference type="EMBL" id="NPE24505.1"/>
    </source>
</evidence>
<dbReference type="InterPro" id="IPR009241">
    <property type="entry name" value="HigB-like"/>
</dbReference>
<dbReference type="Pfam" id="PF05973">
    <property type="entry name" value="Gp49"/>
    <property type="match status" value="1"/>
</dbReference>
<name>A0ABX2B1E2_9BACT</name>
<dbReference type="EMBL" id="JABKKJ010000003">
    <property type="protein sequence ID" value="NPE24505.1"/>
    <property type="molecule type" value="Genomic_DNA"/>
</dbReference>
<gene>
    <name evidence="1" type="ORF">HPS54_03040</name>
</gene>